<comment type="caution">
    <text evidence="2">The sequence shown here is derived from an EMBL/GenBank/DDBJ whole genome shotgun (WGS) entry which is preliminary data.</text>
</comment>
<dbReference type="Proteomes" id="UP000306509">
    <property type="component" value="Unassembled WGS sequence"/>
</dbReference>
<evidence type="ECO:0008006" key="4">
    <source>
        <dbReference type="Google" id="ProtNLM"/>
    </source>
</evidence>
<dbReference type="EMBL" id="QGQD01000088">
    <property type="protein sequence ID" value="TLC98627.1"/>
    <property type="molecule type" value="Genomic_DNA"/>
</dbReference>
<keyword evidence="3" id="KW-1185">Reference proteome</keyword>
<evidence type="ECO:0000256" key="1">
    <source>
        <dbReference type="SAM" id="Phobius"/>
    </source>
</evidence>
<protein>
    <recommendedName>
        <fullName evidence="4">SGNH hydrolase-type esterase domain-containing protein</fullName>
    </recommendedName>
</protein>
<reference evidence="2 3" key="1">
    <citation type="journal article" date="2019" name="Anaerobe">
        <title>Detection of Robinsoniella peoriensis in multiple bone samples of a trauma patient.</title>
        <authorList>
            <person name="Schrottner P."/>
            <person name="Hartwich K."/>
            <person name="Bunk B."/>
            <person name="Schober I."/>
            <person name="Helbig S."/>
            <person name="Rudolph W.W."/>
            <person name="Gunzer F."/>
        </authorList>
    </citation>
    <scope>NUCLEOTIDE SEQUENCE [LARGE SCALE GENOMIC DNA]</scope>
    <source>
        <strain evidence="2 3">DSM 106044</strain>
    </source>
</reference>
<gene>
    <name evidence="2" type="ORF">DSM106044_04539</name>
</gene>
<keyword evidence="1" id="KW-0472">Membrane</keyword>
<proteinExistence type="predicted"/>
<evidence type="ECO:0000313" key="2">
    <source>
        <dbReference type="EMBL" id="TLC98627.1"/>
    </source>
</evidence>
<name>A0A4V6HRD2_9FIRM</name>
<dbReference type="AlphaFoldDB" id="A0A4V6HRD2"/>
<feature type="transmembrane region" description="Helical" evidence="1">
    <location>
        <begin position="12"/>
        <end position="34"/>
    </location>
</feature>
<organism evidence="2 3">
    <name type="scientific">Robinsoniella peoriensis</name>
    <dbReference type="NCBI Taxonomy" id="180332"/>
    <lineage>
        <taxon>Bacteria</taxon>
        <taxon>Bacillati</taxon>
        <taxon>Bacillota</taxon>
        <taxon>Clostridia</taxon>
        <taxon>Lachnospirales</taxon>
        <taxon>Lachnospiraceae</taxon>
        <taxon>Robinsoniella</taxon>
    </lineage>
</organism>
<evidence type="ECO:0000313" key="3">
    <source>
        <dbReference type="Proteomes" id="UP000306509"/>
    </source>
</evidence>
<dbReference type="STRING" id="180332.GCA_000797495_01666"/>
<keyword evidence="1" id="KW-1133">Transmembrane helix</keyword>
<dbReference type="SUPFAM" id="SSF52266">
    <property type="entry name" value="SGNH hydrolase"/>
    <property type="match status" value="1"/>
</dbReference>
<dbReference type="Gene3D" id="3.40.50.1110">
    <property type="entry name" value="SGNH hydrolase"/>
    <property type="match status" value="1"/>
</dbReference>
<accession>A0A4V6HRD2</accession>
<dbReference type="InterPro" id="IPR036514">
    <property type="entry name" value="SGNH_hydro_sf"/>
</dbReference>
<keyword evidence="1" id="KW-0812">Transmembrane</keyword>
<sequence>MNIMKKGNTLIVIFASLSIAALLALSAILMLYMMEDTNPLKKYLPFYENAQNGGNNAFKSENEQMSADHLSNQANGNSAADADSSFVLVGDSRTVAMKEAMKSDSSDSTVYIAKEGEGYEWFKQTGLTELKGVLAESPDETVVFNLGVNDVENISLYLTLFKELIQSYPDASFYFMSVNPVNEEKCKGITNAEIQNFNGSLQEIFSNRYLDCYNYLIKNGFDTVDGLHYTQDTSKAIHQYLTDQIFHS</sequence>